<evidence type="ECO:0000256" key="2">
    <source>
        <dbReference type="ARBA" id="ARBA00023002"/>
    </source>
</evidence>
<dbReference type="RefSeq" id="WP_236736385.1">
    <property type="nucleotide sequence ID" value="NZ_CP124062.1"/>
</dbReference>
<dbReference type="Gene3D" id="3.30.70.420">
    <property type="entry name" value="Hydroxymethylglutaryl-CoA reductase, class I/II, NAD/NADP-binding domain"/>
    <property type="match status" value="1"/>
</dbReference>
<dbReference type="Proteomes" id="UP000199262">
    <property type="component" value="Unassembled WGS sequence"/>
</dbReference>
<dbReference type="GO" id="GO:0015936">
    <property type="term" value="P:coenzyme A metabolic process"/>
    <property type="evidence" value="ECO:0007669"/>
    <property type="project" value="InterPro"/>
</dbReference>
<keyword evidence="3" id="KW-0520">NAD</keyword>
<evidence type="ECO:0000256" key="1">
    <source>
        <dbReference type="ARBA" id="ARBA00007661"/>
    </source>
</evidence>
<gene>
    <name evidence="4" type="ORF">SAMN02983004_00162</name>
</gene>
<name>A0A1G4P3N5_BORJA</name>
<dbReference type="PANTHER" id="PTHR10572:SF24">
    <property type="entry name" value="3-HYDROXY-3-METHYLGLUTARYL-COENZYME A REDUCTASE"/>
    <property type="match status" value="1"/>
</dbReference>
<dbReference type="UniPathway" id="UPA00257">
    <property type="reaction ID" value="UER00367"/>
</dbReference>
<dbReference type="InterPro" id="IPR002202">
    <property type="entry name" value="HMG_CoA_Rdtase"/>
</dbReference>
<keyword evidence="2 3" id="KW-0560">Oxidoreductase</keyword>
<sequence length="424" mass="48151">MELSKNFRHKSVLEKRQEIKSFLGLSFEDFFYNNADEDFLFNMIENYIGYLSFPIGIVKNLKINGKYYSLPIATEESSVVAALNFAAKILENANLKYSLGEVLGISQIYIKSEKDLSKIFIDLDDKIKTWIEPLLFNMNQRGGGFRRLSTKYIKELGIQKLNLYLDTCDAMGANLLNSIAERIAERIFLEFGYECVLKVLSNDISEFTVKACFVLDYKHLLLNKENSFNLAKKIELISNIGFYEEERAVTNNKGIMNGITGVCLATFNDTRALEASVHRFASKSGKYLPLSKFYTIDNALVGEIEIPLQVGTKGGVISFSEASILSFKIMNVNSKSEFIGILACVGLASNFAALRALAFDGIQKGHMRLHVNKILYLLKTKYDISDFEKNKLLLEMERMDIYSFDFAFKILKKIRLENEGKVQS</sequence>
<evidence type="ECO:0000313" key="5">
    <source>
        <dbReference type="Proteomes" id="UP000199262"/>
    </source>
</evidence>
<dbReference type="SUPFAM" id="SSF56542">
    <property type="entry name" value="Substrate-binding domain of HMG-CoA reductase"/>
    <property type="match status" value="1"/>
</dbReference>
<organism evidence="4 5">
    <name type="scientific">Borreliella japonica</name>
    <name type="common">Borrelia japonica</name>
    <dbReference type="NCBI Taxonomy" id="34095"/>
    <lineage>
        <taxon>Bacteria</taxon>
        <taxon>Pseudomonadati</taxon>
        <taxon>Spirochaetota</taxon>
        <taxon>Spirochaetia</taxon>
        <taxon>Spirochaetales</taxon>
        <taxon>Borreliaceae</taxon>
        <taxon>Borreliella</taxon>
    </lineage>
</organism>
<protein>
    <recommendedName>
        <fullName evidence="3">3-hydroxy-3-methylglutaryl coenzyme A reductase</fullName>
        <shortName evidence="3">HMG-CoA reductase</shortName>
        <ecNumber evidence="3">1.1.1.88</ecNumber>
    </recommendedName>
</protein>
<dbReference type="EMBL" id="FMTE01000002">
    <property type="protein sequence ID" value="SCW26853.1"/>
    <property type="molecule type" value="Genomic_DNA"/>
</dbReference>
<dbReference type="PANTHER" id="PTHR10572">
    <property type="entry name" value="3-HYDROXY-3-METHYLGLUTARYL-COENZYME A REDUCTASE"/>
    <property type="match status" value="1"/>
</dbReference>
<dbReference type="InterPro" id="IPR004553">
    <property type="entry name" value="HMG_CoA_Rdtase_bac-typ"/>
</dbReference>
<evidence type="ECO:0000313" key="4">
    <source>
        <dbReference type="EMBL" id="SCW26853.1"/>
    </source>
</evidence>
<dbReference type="Pfam" id="PF00368">
    <property type="entry name" value="HMG-CoA_red"/>
    <property type="match status" value="1"/>
</dbReference>
<dbReference type="InterPro" id="IPR023074">
    <property type="entry name" value="HMG_CoA_Rdtase_cat_sf"/>
</dbReference>
<reference evidence="5" key="1">
    <citation type="submission" date="2016-10" db="EMBL/GenBank/DDBJ databases">
        <authorList>
            <person name="Varghese N."/>
            <person name="Submissions S."/>
        </authorList>
    </citation>
    <scope>NUCLEOTIDE SEQUENCE [LARGE SCALE GENOMIC DNA]</scope>
    <source>
        <strain evidence="5">ATCC 51557</strain>
    </source>
</reference>
<proteinExistence type="inferred from homology"/>
<comment type="pathway">
    <text evidence="3">Metabolic intermediate metabolism; (R)-mevalonate degradation; (S)-3-hydroxy-3-methylglutaryl-CoA from (R)-mevalonate: step 1/1.</text>
</comment>
<dbReference type="PROSITE" id="PS50065">
    <property type="entry name" value="HMG_COA_REDUCTASE_4"/>
    <property type="match status" value="1"/>
</dbReference>
<keyword evidence="5" id="KW-1185">Reference proteome</keyword>
<dbReference type="NCBIfam" id="TIGR00532">
    <property type="entry name" value="HMG_CoA_R_NAD"/>
    <property type="match status" value="1"/>
</dbReference>
<dbReference type="PRINTS" id="PR00071">
    <property type="entry name" value="HMGCOARDTASE"/>
</dbReference>
<dbReference type="GO" id="GO:0004420">
    <property type="term" value="F:hydroxymethylglutaryl-CoA reductase (NADPH) activity"/>
    <property type="evidence" value="ECO:0007669"/>
    <property type="project" value="InterPro"/>
</dbReference>
<comment type="similarity">
    <text evidence="1 3">Belongs to the HMG-CoA reductase family.</text>
</comment>
<dbReference type="Gene3D" id="1.10.8.660">
    <property type="match status" value="1"/>
</dbReference>
<dbReference type="SUPFAM" id="SSF55035">
    <property type="entry name" value="NAD-binding domain of HMG-CoA reductase"/>
    <property type="match status" value="1"/>
</dbReference>
<dbReference type="InterPro" id="IPR009029">
    <property type="entry name" value="HMG_CoA_Rdtase_sub-bd_dom_sf"/>
</dbReference>
<comment type="catalytic activity">
    <reaction evidence="3">
        <text>(R)-mevalonate + 2 NAD(+) + CoA = (3S)-3-hydroxy-3-methylglutaryl-CoA + 2 NADH + 2 H(+)</text>
        <dbReference type="Rhea" id="RHEA:14833"/>
        <dbReference type="ChEBI" id="CHEBI:15378"/>
        <dbReference type="ChEBI" id="CHEBI:36464"/>
        <dbReference type="ChEBI" id="CHEBI:43074"/>
        <dbReference type="ChEBI" id="CHEBI:57287"/>
        <dbReference type="ChEBI" id="CHEBI:57540"/>
        <dbReference type="ChEBI" id="CHEBI:57945"/>
        <dbReference type="EC" id="1.1.1.88"/>
    </reaction>
</comment>
<evidence type="ECO:0000256" key="3">
    <source>
        <dbReference type="RuleBase" id="RU361219"/>
    </source>
</evidence>
<dbReference type="GO" id="GO:0140643">
    <property type="term" value="F:hydroxymethylglutaryl-CoA reductase (NADH) activity"/>
    <property type="evidence" value="ECO:0007669"/>
    <property type="project" value="UniProtKB-EC"/>
</dbReference>
<dbReference type="InterPro" id="IPR009023">
    <property type="entry name" value="HMG_CoA_Rdtase_NAD(P)-bd_sf"/>
</dbReference>
<dbReference type="AlphaFoldDB" id="A0A1G4P3N5"/>
<accession>A0A1G4P3N5</accession>
<dbReference type="EC" id="1.1.1.88" evidence="3"/>
<dbReference type="Gene3D" id="3.90.770.10">
    <property type="entry name" value="3-hydroxy-3-methylglutaryl-coenzyme A Reductase, Chain A, domain 2"/>
    <property type="match status" value="2"/>
</dbReference>